<evidence type="ECO:0000313" key="2">
    <source>
        <dbReference type="Proteomes" id="UP000886523"/>
    </source>
</evidence>
<reference evidence="1" key="1">
    <citation type="journal article" date="2020" name="Nat. Commun.">
        <title>Large-scale genome sequencing of mycorrhizal fungi provides insights into the early evolution of symbiotic traits.</title>
        <authorList>
            <person name="Miyauchi S."/>
            <person name="Kiss E."/>
            <person name="Kuo A."/>
            <person name="Drula E."/>
            <person name="Kohler A."/>
            <person name="Sanchez-Garcia M."/>
            <person name="Morin E."/>
            <person name="Andreopoulos B."/>
            <person name="Barry K.W."/>
            <person name="Bonito G."/>
            <person name="Buee M."/>
            <person name="Carver A."/>
            <person name="Chen C."/>
            <person name="Cichocki N."/>
            <person name="Clum A."/>
            <person name="Culley D."/>
            <person name="Crous P.W."/>
            <person name="Fauchery L."/>
            <person name="Girlanda M."/>
            <person name="Hayes R.D."/>
            <person name="Keri Z."/>
            <person name="LaButti K."/>
            <person name="Lipzen A."/>
            <person name="Lombard V."/>
            <person name="Magnuson J."/>
            <person name="Maillard F."/>
            <person name="Murat C."/>
            <person name="Nolan M."/>
            <person name="Ohm R.A."/>
            <person name="Pangilinan J."/>
            <person name="Pereira M.F."/>
            <person name="Perotto S."/>
            <person name="Peter M."/>
            <person name="Pfister S."/>
            <person name="Riley R."/>
            <person name="Sitrit Y."/>
            <person name="Stielow J.B."/>
            <person name="Szollosi G."/>
            <person name="Zifcakova L."/>
            <person name="Stursova M."/>
            <person name="Spatafora J.W."/>
            <person name="Tedersoo L."/>
            <person name="Vaario L.M."/>
            <person name="Yamada A."/>
            <person name="Yan M."/>
            <person name="Wang P."/>
            <person name="Xu J."/>
            <person name="Bruns T."/>
            <person name="Baldrian P."/>
            <person name="Vilgalys R."/>
            <person name="Dunand C."/>
            <person name="Henrissat B."/>
            <person name="Grigoriev I.V."/>
            <person name="Hibbett D."/>
            <person name="Nagy L.G."/>
            <person name="Martin F.M."/>
        </authorList>
    </citation>
    <scope>NUCLEOTIDE SEQUENCE</scope>
    <source>
        <strain evidence="1">UP504</strain>
    </source>
</reference>
<evidence type="ECO:0000313" key="1">
    <source>
        <dbReference type="EMBL" id="KAF9509005.1"/>
    </source>
</evidence>
<organism evidence="1 2">
    <name type="scientific">Hydnum rufescens UP504</name>
    <dbReference type="NCBI Taxonomy" id="1448309"/>
    <lineage>
        <taxon>Eukaryota</taxon>
        <taxon>Fungi</taxon>
        <taxon>Dikarya</taxon>
        <taxon>Basidiomycota</taxon>
        <taxon>Agaricomycotina</taxon>
        <taxon>Agaricomycetes</taxon>
        <taxon>Cantharellales</taxon>
        <taxon>Hydnaceae</taxon>
        <taxon>Hydnum</taxon>
    </lineage>
</organism>
<sequence length="71" mass="7287">MRLRLKHGSTAERTILGDIHGLAILFTEADIYAGVSITGSVSQSSAAQFCVNPHFGVAPNAGLTGSVLFGG</sequence>
<protein>
    <submittedName>
        <fullName evidence="1">Uncharacterized protein</fullName>
    </submittedName>
</protein>
<dbReference type="AlphaFoldDB" id="A0A9P6DSV6"/>
<keyword evidence="2" id="KW-1185">Reference proteome</keyword>
<accession>A0A9P6DSV6</accession>
<dbReference type="OrthoDB" id="73875at2759"/>
<comment type="caution">
    <text evidence="1">The sequence shown here is derived from an EMBL/GenBank/DDBJ whole genome shotgun (WGS) entry which is preliminary data.</text>
</comment>
<dbReference type="Proteomes" id="UP000886523">
    <property type="component" value="Unassembled WGS sequence"/>
</dbReference>
<proteinExistence type="predicted"/>
<gene>
    <name evidence="1" type="ORF">BS47DRAFT_183374</name>
</gene>
<name>A0A9P6DSV6_9AGAM</name>
<dbReference type="EMBL" id="MU129045">
    <property type="protein sequence ID" value="KAF9509005.1"/>
    <property type="molecule type" value="Genomic_DNA"/>
</dbReference>